<gene>
    <name evidence="2" type="ORF">SteCoe_25981</name>
</gene>
<evidence type="ECO:0000313" key="2">
    <source>
        <dbReference type="EMBL" id="OMJ74986.1"/>
    </source>
</evidence>
<sequence>MAKINNSFDKFLEKIIARDSHPIYNSFLSKARIYKIFLIDSIIAGSLFGLYALFIEMKFKPLTKSLKLGVSYAALALLPLFLSSLLN</sequence>
<dbReference type="EMBL" id="MPUH01000717">
    <property type="protein sequence ID" value="OMJ74986.1"/>
    <property type="molecule type" value="Genomic_DNA"/>
</dbReference>
<keyword evidence="1" id="KW-1133">Transmembrane helix</keyword>
<feature type="transmembrane region" description="Helical" evidence="1">
    <location>
        <begin position="33"/>
        <end position="54"/>
    </location>
</feature>
<reference evidence="2 3" key="1">
    <citation type="submission" date="2016-11" db="EMBL/GenBank/DDBJ databases">
        <title>The macronuclear genome of Stentor coeruleus: a giant cell with tiny introns.</title>
        <authorList>
            <person name="Slabodnick M."/>
            <person name="Ruby J.G."/>
            <person name="Reiff S.B."/>
            <person name="Swart E.C."/>
            <person name="Gosai S."/>
            <person name="Prabakaran S."/>
            <person name="Witkowska E."/>
            <person name="Larue G.E."/>
            <person name="Fisher S."/>
            <person name="Freeman R.M."/>
            <person name="Gunawardena J."/>
            <person name="Chu W."/>
            <person name="Stover N.A."/>
            <person name="Gregory B.D."/>
            <person name="Nowacki M."/>
            <person name="Derisi J."/>
            <person name="Roy S.W."/>
            <person name="Marshall W.F."/>
            <person name="Sood P."/>
        </authorList>
    </citation>
    <scope>NUCLEOTIDE SEQUENCE [LARGE SCALE GENOMIC DNA]</scope>
    <source>
        <strain evidence="2">WM001</strain>
    </source>
</reference>
<keyword evidence="1" id="KW-0812">Transmembrane</keyword>
<evidence type="ECO:0000313" key="3">
    <source>
        <dbReference type="Proteomes" id="UP000187209"/>
    </source>
</evidence>
<organism evidence="2 3">
    <name type="scientific">Stentor coeruleus</name>
    <dbReference type="NCBI Taxonomy" id="5963"/>
    <lineage>
        <taxon>Eukaryota</taxon>
        <taxon>Sar</taxon>
        <taxon>Alveolata</taxon>
        <taxon>Ciliophora</taxon>
        <taxon>Postciliodesmatophora</taxon>
        <taxon>Heterotrichea</taxon>
        <taxon>Heterotrichida</taxon>
        <taxon>Stentoridae</taxon>
        <taxon>Stentor</taxon>
    </lineage>
</organism>
<proteinExistence type="predicted"/>
<feature type="transmembrane region" description="Helical" evidence="1">
    <location>
        <begin position="66"/>
        <end position="86"/>
    </location>
</feature>
<evidence type="ECO:0000256" key="1">
    <source>
        <dbReference type="SAM" id="Phobius"/>
    </source>
</evidence>
<comment type="caution">
    <text evidence="2">The sequence shown here is derived from an EMBL/GenBank/DDBJ whole genome shotgun (WGS) entry which is preliminary data.</text>
</comment>
<accession>A0A1R2BE08</accession>
<name>A0A1R2BE08_9CILI</name>
<protein>
    <submittedName>
        <fullName evidence="2">Uncharacterized protein</fullName>
    </submittedName>
</protein>
<keyword evidence="3" id="KW-1185">Reference proteome</keyword>
<dbReference type="Proteomes" id="UP000187209">
    <property type="component" value="Unassembled WGS sequence"/>
</dbReference>
<dbReference type="AlphaFoldDB" id="A0A1R2BE08"/>
<keyword evidence="1" id="KW-0472">Membrane</keyword>